<sequence>MPRSSRSRTQLTDEEKKIRRREQKKLSMRRARAKLDATAIEERRRKERERYHQKKQNGLLKTIKDFTPRQRRQMRKMWREKAKLRRERDRLAKRTEEIARVNTPLSSPSSSRSSHSRVEMGKAIRLRNRRILKAQNQFLIERLNILERKLSKYRMRIIRLKKSKGQKIIINIGLRKRIHDFLINDENSRLTAGKKETITRKKVKKQIRLLNDTLLNLHKKFNNTTGLNISYETFRRHRPFWVMFPKAASRNTCLCAVHTNNDFIVRALHQNKILNHYSATDLAKSLCCNNAFSVPCLERKCSRCSERVPKYNLLNGNDTIIYQRWVTKNCTVVIKGNEKICKKTVKENVKTSHQLLVNILNKNLPIFMQHLANITNQYNAIKFIKQSLSPSEGLLHIDFSENYACKYGSEIQSAHFGGSKSQLSLHTCVYYSANSEPPQNIVKTTSFCSVSENLRHDPVLICAHLTPIIERIKIISPYLKELHILSDGPTTQYRNKTMFHLIANYVSKISNAERIVWHFSEAGHGKGAPDGVGGCVKRTCDNMVAHGRDITNIDSFVSCLKDNCKGIEIIPVDDTDVPGIQRIADANKCRPFKGTFQIHQVVWNATEPNLLHARRLSCISCATHVRCPHFEIGQIHIECVPDPVEDSSVGSLRPSPSISMTNSPSSHRTASVSTITGPRTPSPLLLTPSPELLNNVTSQPCTPRKRYFCENSDGSITPPKKPKARPSFFDNYDSDENIF</sequence>
<accession>A0ACC2QPG3</accession>
<name>A0ACC2QPG3_9NEOP</name>
<dbReference type="EMBL" id="CM056792">
    <property type="protein sequence ID" value="KAJ8722265.1"/>
    <property type="molecule type" value="Genomic_DNA"/>
</dbReference>
<comment type="caution">
    <text evidence="1">The sequence shown here is derived from an EMBL/GenBank/DDBJ whole genome shotgun (WGS) entry which is preliminary data.</text>
</comment>
<gene>
    <name evidence="1" type="ORF">PYW08_004667</name>
</gene>
<dbReference type="Proteomes" id="UP001231649">
    <property type="component" value="Chromosome 16"/>
</dbReference>
<evidence type="ECO:0000313" key="2">
    <source>
        <dbReference type="Proteomes" id="UP001231649"/>
    </source>
</evidence>
<organism evidence="1 2">
    <name type="scientific">Mythimna loreyi</name>
    <dbReference type="NCBI Taxonomy" id="667449"/>
    <lineage>
        <taxon>Eukaryota</taxon>
        <taxon>Metazoa</taxon>
        <taxon>Ecdysozoa</taxon>
        <taxon>Arthropoda</taxon>
        <taxon>Hexapoda</taxon>
        <taxon>Insecta</taxon>
        <taxon>Pterygota</taxon>
        <taxon>Neoptera</taxon>
        <taxon>Endopterygota</taxon>
        <taxon>Lepidoptera</taxon>
        <taxon>Glossata</taxon>
        <taxon>Ditrysia</taxon>
        <taxon>Noctuoidea</taxon>
        <taxon>Noctuidae</taxon>
        <taxon>Noctuinae</taxon>
        <taxon>Hadenini</taxon>
        <taxon>Mythimna</taxon>
    </lineage>
</organism>
<proteinExistence type="predicted"/>
<reference evidence="1" key="1">
    <citation type="submission" date="2023-03" db="EMBL/GenBank/DDBJ databases">
        <title>Chromosome-level genomes of two armyworms, Mythimna separata and Mythimna loreyi, provide insights into the biosynthesis and reception of sex pheromones.</title>
        <authorList>
            <person name="Zhao H."/>
        </authorList>
    </citation>
    <scope>NUCLEOTIDE SEQUENCE</scope>
    <source>
        <strain evidence="1">BeijingLab</strain>
    </source>
</reference>
<evidence type="ECO:0000313" key="1">
    <source>
        <dbReference type="EMBL" id="KAJ8722265.1"/>
    </source>
</evidence>
<protein>
    <submittedName>
        <fullName evidence="1">Uncharacterized protein</fullName>
    </submittedName>
</protein>
<keyword evidence="2" id="KW-1185">Reference proteome</keyword>